<dbReference type="EMBL" id="MDGQ01000003">
    <property type="protein sequence ID" value="OEK06402.1"/>
    <property type="molecule type" value="Genomic_DNA"/>
</dbReference>
<keyword evidence="2" id="KW-1185">Reference proteome</keyword>
<dbReference type="PANTHER" id="PTHR43739">
    <property type="entry name" value="XYLOGLUCANASE (EUROFUNG)"/>
    <property type="match status" value="1"/>
</dbReference>
<dbReference type="Gene3D" id="2.60.40.10">
    <property type="entry name" value="Immunoglobulins"/>
    <property type="match status" value="1"/>
</dbReference>
<dbReference type="Proteomes" id="UP000095552">
    <property type="component" value="Unassembled WGS sequence"/>
</dbReference>
<dbReference type="RefSeq" id="WP_069833714.1">
    <property type="nucleotide sequence ID" value="NZ_MDGQ01000003.1"/>
</dbReference>
<name>A0A1E5T4V9_9BACT</name>
<accession>A0A1E5T4V9</accession>
<dbReference type="InterPro" id="IPR052025">
    <property type="entry name" value="Xyloglucanase_GH74"/>
</dbReference>
<dbReference type="InterPro" id="IPR026444">
    <property type="entry name" value="Secre_tail"/>
</dbReference>
<sequence length="1235" mass="130985">MKKKILLTVIVLIAAVGFIYTTNDGNDVAQQELIKYSFDAKADISAEDGEGEEDELENPIDRAEYEASLLIDPATGKVPMGIQNREIAFAKKSLNAYRDAGNPFSIPSAASGTQEDAPFRNVGPFNIGGRTRALGLDIDDENIILAGGVSGGMWKTTDQGATWTRTTALQQHPATTTLVQDRRSGKTDEWYYGTGEFRGNSASASGATYLGNGIYKSTDNGDSWTLISSTAVPGTSGTDVITDLGDFTRVEQLAIDYSNDTGTEIYAAGGSQIIRSEDGFETYSVVLGGSNTGSNMCDVAVTSSGKVFATIGNSSNNGTSAEQGVFMSDDGINWTEIDLDGRDNVSTRIEIGIDPANENNVYFLTEDQFFLFNDLTDTSTDLTSSIDVSTDSGEGYNSQGAYDVITAVHPDDGSVVFVGGTNLLRSTNGFGTAATNDQIGGYRADGNANSFPSYPNHHPDLHEIVFFDSDANIMLTGSDGGVHLTRDNQQTGSSTSTTPVVWEDLNNGYLISQFYHANIHTTAFGDVQVVGGMQDNSSYISLNGEDQGDWSLVRGGDGAYAAITYNALYTSSQNGSTQRNALVGTTYQNGVGITPGGANESFLFVNPFNFNPINQDQFFISGRGKLFATNDIRQNPSGSEWLELDGPETLINQSVSAITASVQPEAILYFGTRSGGLFKIEDLRGLTEDTEILTVDTGDMPNGNVSGIAIDPNNADRVFISFSNYNVVSLWMSSDGGETWSSISGNLEENANGTGAGPSIRDIEVMPDGNGGNYYFAATSVGLFMTKELKGDETNWEQQAADVIGNVVVSNVRVRPIDGVVMASTHGSGVFIGGYDVGFNAMAFYSISTDGREYTLRANGSSVNPNPISYQWIKDGNDIEGETGETMTITDGGTYQVRIEINGKEGSGLSNTLEINLDGQGPSITSITRLDPTDAATDQTTVQFQVTFDETVLNVSTEDFETASAASGVITNVVESTVGTVFDITVSNIGGSGELNLDVSSTADITDEVGNAFSGTVLSEETFTITDNTNPTASIGRSVPATELTDQNEVTFLVTFSEGVDNVDVTDFVTTAGSPTASVGTVTEVSANIYQVIVTDILEDGTLGIDFATAQDIVDKAGNAFDGVATATETYTIENVITSIDDPLARSAQRILVDANPSASGIFNLAFPPAFIGDFEMQIVDAEGKRVMVRGVENYSSGDQLEVNLSNSPDGVYILAASNGTRKSTIKLLKSTGSR</sequence>
<dbReference type="NCBIfam" id="TIGR04183">
    <property type="entry name" value="Por_Secre_tail"/>
    <property type="match status" value="1"/>
</dbReference>
<dbReference type="Gene3D" id="2.130.10.10">
    <property type="entry name" value="YVTN repeat-like/Quinoprotein amine dehydrogenase"/>
    <property type="match status" value="2"/>
</dbReference>
<dbReference type="PANTHER" id="PTHR43739:SF5">
    <property type="entry name" value="EXO-ALPHA-SIALIDASE"/>
    <property type="match status" value="1"/>
</dbReference>
<dbReference type="STRING" id="1563681.BFP71_01620"/>
<dbReference type="GO" id="GO:0010411">
    <property type="term" value="P:xyloglucan metabolic process"/>
    <property type="evidence" value="ECO:0007669"/>
    <property type="project" value="TreeGrafter"/>
</dbReference>
<evidence type="ECO:0008006" key="3">
    <source>
        <dbReference type="Google" id="ProtNLM"/>
    </source>
</evidence>
<comment type="caution">
    <text evidence="1">The sequence shown here is derived from an EMBL/GenBank/DDBJ whole genome shotgun (WGS) entry which is preliminary data.</text>
</comment>
<evidence type="ECO:0000313" key="2">
    <source>
        <dbReference type="Proteomes" id="UP000095552"/>
    </source>
</evidence>
<dbReference type="InterPro" id="IPR013783">
    <property type="entry name" value="Ig-like_fold"/>
</dbReference>
<dbReference type="OrthoDB" id="9757947at2"/>
<dbReference type="SUPFAM" id="SSF110296">
    <property type="entry name" value="Oligoxyloglucan reducing end-specific cellobiohydrolase"/>
    <property type="match status" value="2"/>
</dbReference>
<gene>
    <name evidence="1" type="ORF">BFP71_01620</name>
</gene>
<dbReference type="CDD" id="cd15482">
    <property type="entry name" value="Sialidase_non-viral"/>
    <property type="match status" value="1"/>
</dbReference>
<dbReference type="InterPro" id="IPR015943">
    <property type="entry name" value="WD40/YVTN_repeat-like_dom_sf"/>
</dbReference>
<reference evidence="1 2" key="1">
    <citation type="submission" date="2016-08" db="EMBL/GenBank/DDBJ databases">
        <title>Draft genome of Fabibacter sp. strain SK-8.</title>
        <authorList>
            <person name="Wong S.-K."/>
            <person name="Hamasaki K."/>
            <person name="Yoshizawa S."/>
        </authorList>
    </citation>
    <scope>NUCLEOTIDE SEQUENCE [LARGE SCALE GENOMIC DNA]</scope>
    <source>
        <strain evidence="1 2">SK-8</strain>
    </source>
</reference>
<evidence type="ECO:0000313" key="1">
    <source>
        <dbReference type="EMBL" id="OEK06402.1"/>
    </source>
</evidence>
<proteinExistence type="predicted"/>
<protein>
    <recommendedName>
        <fullName evidence="3">Secretion system C-terminal sorting domain-containing protein</fullName>
    </recommendedName>
</protein>
<dbReference type="AlphaFoldDB" id="A0A1E5T4V9"/>
<organism evidence="1 2">
    <name type="scientific">Roseivirga misakiensis</name>
    <dbReference type="NCBI Taxonomy" id="1563681"/>
    <lineage>
        <taxon>Bacteria</taxon>
        <taxon>Pseudomonadati</taxon>
        <taxon>Bacteroidota</taxon>
        <taxon>Cytophagia</taxon>
        <taxon>Cytophagales</taxon>
        <taxon>Roseivirgaceae</taxon>
        <taxon>Roseivirga</taxon>
    </lineage>
</organism>